<proteinExistence type="predicted"/>
<name>A0ABN9SAY7_9DINO</name>
<feature type="compositionally biased region" description="Basic and acidic residues" evidence="1">
    <location>
        <begin position="166"/>
        <end position="175"/>
    </location>
</feature>
<organism evidence="2 3">
    <name type="scientific">Prorocentrum cordatum</name>
    <dbReference type="NCBI Taxonomy" id="2364126"/>
    <lineage>
        <taxon>Eukaryota</taxon>
        <taxon>Sar</taxon>
        <taxon>Alveolata</taxon>
        <taxon>Dinophyceae</taxon>
        <taxon>Prorocentrales</taxon>
        <taxon>Prorocentraceae</taxon>
        <taxon>Prorocentrum</taxon>
    </lineage>
</organism>
<keyword evidence="3" id="KW-1185">Reference proteome</keyword>
<evidence type="ECO:0000313" key="3">
    <source>
        <dbReference type="Proteomes" id="UP001189429"/>
    </source>
</evidence>
<feature type="compositionally biased region" description="Basic and acidic residues" evidence="1">
    <location>
        <begin position="121"/>
        <end position="148"/>
    </location>
</feature>
<protein>
    <submittedName>
        <fullName evidence="2">Uncharacterized protein</fullName>
    </submittedName>
</protein>
<reference evidence="2" key="1">
    <citation type="submission" date="2023-10" db="EMBL/GenBank/DDBJ databases">
        <authorList>
            <person name="Chen Y."/>
            <person name="Shah S."/>
            <person name="Dougan E. K."/>
            <person name="Thang M."/>
            <person name="Chan C."/>
        </authorList>
    </citation>
    <scope>NUCLEOTIDE SEQUENCE [LARGE SCALE GENOMIC DNA]</scope>
</reference>
<evidence type="ECO:0000256" key="1">
    <source>
        <dbReference type="SAM" id="MobiDB-lite"/>
    </source>
</evidence>
<accession>A0ABN9SAY7</accession>
<evidence type="ECO:0000313" key="2">
    <source>
        <dbReference type="EMBL" id="CAK0828301.1"/>
    </source>
</evidence>
<comment type="caution">
    <text evidence="2">The sequence shown here is derived from an EMBL/GenBank/DDBJ whole genome shotgun (WGS) entry which is preliminary data.</text>
</comment>
<feature type="region of interest" description="Disordered" evidence="1">
    <location>
        <begin position="119"/>
        <end position="193"/>
    </location>
</feature>
<dbReference type="EMBL" id="CAUYUJ010010001">
    <property type="protein sequence ID" value="CAK0828301.1"/>
    <property type="molecule type" value="Genomic_DNA"/>
</dbReference>
<dbReference type="Proteomes" id="UP001189429">
    <property type="component" value="Unassembled WGS sequence"/>
</dbReference>
<sequence length="393" mass="44148">MVDGGDRAVLDEVHAAPVMKKPARTRRPSEFCAGWRQPQPDTGAAEQQECIFSMTISGTKALRQHGKTMCFCCNVEELPDKIKQKKGKKHATRNLKALYQFEDKTAYNLFKVRLKTAGMDPKGEEGANPKRGRKPAEKKVADWAEAKAKRQTTQEPPDRKQKRKFRQEVLEDQRARASGAELDAPVDNGTGLPPAEFSDYSKALEAWCLRGSWGMCPKCQAMQPREFYEADLRRERKPELAKSQCKLCNAKRKHYVPKPEDVPKPLQDLTPEIISALSLLDVDVGDEVRSRDANGKPNGYRKKVKMIRFSWGEKSPKKKLRKLPHADKEKANAAYKHLMECTWARPVLQVLADALFCFPSAELAQDLGLEELRRHGSATADGGARSARCGSTC</sequence>
<gene>
    <name evidence="2" type="ORF">PCOR1329_LOCUS27556</name>
</gene>